<dbReference type="Proteomes" id="UP001201163">
    <property type="component" value="Unassembled WGS sequence"/>
</dbReference>
<comment type="caution">
    <text evidence="2">The sequence shown here is derived from an EMBL/GenBank/DDBJ whole genome shotgun (WGS) entry which is preliminary data.</text>
</comment>
<dbReference type="AlphaFoldDB" id="A0AAD4LMF8"/>
<evidence type="ECO:0000313" key="2">
    <source>
        <dbReference type="EMBL" id="KAH8995967.1"/>
    </source>
</evidence>
<organism evidence="2 3">
    <name type="scientific">Lactarius akahatsu</name>
    <dbReference type="NCBI Taxonomy" id="416441"/>
    <lineage>
        <taxon>Eukaryota</taxon>
        <taxon>Fungi</taxon>
        <taxon>Dikarya</taxon>
        <taxon>Basidiomycota</taxon>
        <taxon>Agaricomycotina</taxon>
        <taxon>Agaricomycetes</taxon>
        <taxon>Russulales</taxon>
        <taxon>Russulaceae</taxon>
        <taxon>Lactarius</taxon>
    </lineage>
</organism>
<sequence>MTTGMRLALEIALFFARFIIAIASPPMDSDRQLSRPLAPLPFLSFYLLSQYVPKKTAKTQTNERLCILSK</sequence>
<keyword evidence="1" id="KW-0732">Signal</keyword>
<name>A0AAD4LMF8_9AGAM</name>
<accession>A0AAD4LMF8</accession>
<proteinExistence type="predicted"/>
<evidence type="ECO:0000256" key="1">
    <source>
        <dbReference type="SAM" id="SignalP"/>
    </source>
</evidence>
<gene>
    <name evidence="2" type="ORF">EDB92DRAFT_1844194</name>
</gene>
<dbReference type="EMBL" id="JAKELL010000010">
    <property type="protein sequence ID" value="KAH8995967.1"/>
    <property type="molecule type" value="Genomic_DNA"/>
</dbReference>
<feature type="signal peptide" evidence="1">
    <location>
        <begin position="1"/>
        <end position="23"/>
    </location>
</feature>
<reference evidence="2" key="1">
    <citation type="submission" date="2022-01" db="EMBL/GenBank/DDBJ databases">
        <title>Comparative genomics reveals a dynamic genome evolution in the ectomycorrhizal milk-cap (Lactarius) mushrooms.</title>
        <authorList>
            <consortium name="DOE Joint Genome Institute"/>
            <person name="Lebreton A."/>
            <person name="Tang N."/>
            <person name="Kuo A."/>
            <person name="LaButti K."/>
            <person name="Drula E."/>
            <person name="Barry K."/>
            <person name="Clum A."/>
            <person name="Lipzen A."/>
            <person name="Mousain D."/>
            <person name="Ng V."/>
            <person name="Wang R."/>
            <person name="Wang X."/>
            <person name="Dai Y."/>
            <person name="Henrissat B."/>
            <person name="Grigoriev I.V."/>
            <person name="Guerin-Laguette A."/>
            <person name="Yu F."/>
            <person name="Martin F.M."/>
        </authorList>
    </citation>
    <scope>NUCLEOTIDE SEQUENCE</scope>
    <source>
        <strain evidence="2">QP</strain>
    </source>
</reference>
<feature type="chain" id="PRO_5041909460" description="Secreted protein" evidence="1">
    <location>
        <begin position="24"/>
        <end position="70"/>
    </location>
</feature>
<evidence type="ECO:0008006" key="4">
    <source>
        <dbReference type="Google" id="ProtNLM"/>
    </source>
</evidence>
<keyword evidence="3" id="KW-1185">Reference proteome</keyword>
<evidence type="ECO:0000313" key="3">
    <source>
        <dbReference type="Proteomes" id="UP001201163"/>
    </source>
</evidence>
<protein>
    <recommendedName>
        <fullName evidence="4">Secreted protein</fullName>
    </recommendedName>
</protein>